<reference evidence="3" key="1">
    <citation type="journal article" date="2022" name="Microb. Genom.">
        <title>A global pangenome for the wheat fungal pathogen Pyrenophora tritici-repentis and prediction of effector protein structural homology.</title>
        <authorList>
            <person name="Moolhuijzen P.M."/>
            <person name="See P.T."/>
            <person name="Shi G."/>
            <person name="Powell H.R."/>
            <person name="Cockram J."/>
            <person name="Jorgensen L.N."/>
            <person name="Benslimane H."/>
            <person name="Strelkov S.E."/>
            <person name="Turner J."/>
            <person name="Liu Z."/>
            <person name="Moffat C.S."/>
        </authorList>
    </citation>
    <scope>NUCLEOTIDE SEQUENCE [LARGE SCALE GENOMIC DNA]</scope>
</reference>
<dbReference type="Pfam" id="PF21762">
    <property type="entry name" value="DEDDh_C"/>
    <property type="match status" value="1"/>
</dbReference>
<dbReference type="PANTHER" id="PTHR28083">
    <property type="entry name" value="GOOD FOR FULL DBP5 ACTIVITY PROTEIN 2"/>
    <property type="match status" value="1"/>
</dbReference>
<protein>
    <recommendedName>
        <fullName evidence="1">Gfd2/YDR514C-like C-terminal domain-containing protein</fullName>
    </recommendedName>
</protein>
<dbReference type="InterPro" id="IPR040151">
    <property type="entry name" value="Gfd2/YDR514C-like"/>
</dbReference>
<dbReference type="Proteomes" id="UP000249757">
    <property type="component" value="Unassembled WGS sequence"/>
</dbReference>
<dbReference type="OrthoDB" id="5953249at2759"/>
<evidence type="ECO:0000259" key="1">
    <source>
        <dbReference type="Pfam" id="PF21762"/>
    </source>
</evidence>
<dbReference type="SUPFAM" id="SSF53098">
    <property type="entry name" value="Ribonuclease H-like"/>
    <property type="match status" value="1"/>
</dbReference>
<dbReference type="EMBL" id="NRDI02000011">
    <property type="protein sequence ID" value="KAI1512619.1"/>
    <property type="molecule type" value="Genomic_DNA"/>
</dbReference>
<gene>
    <name evidence="2" type="ORF">Ptr86124_008585</name>
</gene>
<comment type="caution">
    <text evidence="2">The sequence shown here is derived from an EMBL/GenBank/DDBJ whole genome shotgun (WGS) entry which is preliminary data.</text>
</comment>
<dbReference type="PANTHER" id="PTHR28083:SF1">
    <property type="entry name" value="GOOD FOR FULL DBP5 ACTIVITY PROTEIN 2"/>
    <property type="match status" value="1"/>
</dbReference>
<evidence type="ECO:0000313" key="3">
    <source>
        <dbReference type="Proteomes" id="UP000249757"/>
    </source>
</evidence>
<dbReference type="OMA" id="DSEWFER"/>
<organism evidence="2 3">
    <name type="scientific">Pyrenophora tritici-repentis</name>
    <dbReference type="NCBI Taxonomy" id="45151"/>
    <lineage>
        <taxon>Eukaryota</taxon>
        <taxon>Fungi</taxon>
        <taxon>Dikarya</taxon>
        <taxon>Ascomycota</taxon>
        <taxon>Pezizomycotina</taxon>
        <taxon>Dothideomycetes</taxon>
        <taxon>Pleosporomycetidae</taxon>
        <taxon>Pleosporales</taxon>
        <taxon>Pleosporineae</taxon>
        <taxon>Pleosporaceae</taxon>
        <taxon>Pyrenophora</taxon>
    </lineage>
</organism>
<dbReference type="GO" id="GO:0005634">
    <property type="term" value="C:nucleus"/>
    <property type="evidence" value="ECO:0007669"/>
    <property type="project" value="TreeGrafter"/>
</dbReference>
<name>A0A922NEB3_9PLEO</name>
<dbReference type="InterPro" id="IPR048519">
    <property type="entry name" value="Gfd2/YDR514C-like_C"/>
</dbReference>
<sequence>MFEIPVQAAPLSQPRADSAVQIIPLPPLPTELKHTLDTELARGLTQTTILQHWLGFPDCAVSLPTTALAASLRDAVIIGLDAEWYEHDSSYITELGISIPDPRDMAPPSSSSSSSSPWPILSALQNYHICLKPHAHLTNTELCPSHPSAYHFGTTTFSSIPVAQAMLYDIFLQQDDSQSSPPPRPIILLGHAVDNDTAMLKAAFGVDIEAMGVVVATLDTQVLATECEIAEPGRKMGLGRLLGSLGVEEAFLHNAGNDIVGTFVGALVLGCTGAPTTMTRGDQGKYEELNKQAQNK</sequence>
<feature type="domain" description="Gfd2/YDR514C-like C-terminal" evidence="1">
    <location>
        <begin position="76"/>
        <end position="263"/>
    </location>
</feature>
<keyword evidence="3" id="KW-1185">Reference proteome</keyword>
<accession>A0A922NEB3</accession>
<dbReference type="AlphaFoldDB" id="A0A922NEB3"/>
<dbReference type="InterPro" id="IPR012337">
    <property type="entry name" value="RNaseH-like_sf"/>
</dbReference>
<proteinExistence type="predicted"/>
<evidence type="ECO:0000313" key="2">
    <source>
        <dbReference type="EMBL" id="KAI1512619.1"/>
    </source>
</evidence>